<sequence length="227" mass="24472">MAGRWITKNGRPVRIDDGGGGKIVVAGLAAIMMAGSGGVVGGAAGAGDAPSLSAKTINARKGDAKRSARKGNADKAWRRLGMRQIRRSRDHPRAGCVRVTWGEVQQAAIRNPCTSLDRRLIAIADRSGNTALISVAWARFRNNGDRRRFQRVIDVYGTGDIKPLAASKLGFADIRFTGRFYHSIPKMARLTVAEAEAVKGTFNPEVLDGFAQVAAELPSPPNNRRRR</sequence>
<comment type="caution">
    <text evidence="2">The sequence shown here is derived from an EMBL/GenBank/DDBJ whole genome shotgun (WGS) entry which is preliminary data.</text>
</comment>
<gene>
    <name evidence="2" type="ORF">F4557_000206</name>
    <name evidence="1" type="ORF">GCM10009546_01860</name>
</gene>
<dbReference type="AlphaFoldDB" id="A0A7W7MUQ6"/>
<organism evidence="2 3">
    <name type="scientific">Actinomadura livida</name>
    <dbReference type="NCBI Taxonomy" id="79909"/>
    <lineage>
        <taxon>Bacteria</taxon>
        <taxon>Bacillati</taxon>
        <taxon>Actinomycetota</taxon>
        <taxon>Actinomycetes</taxon>
        <taxon>Streptosporangiales</taxon>
        <taxon>Thermomonosporaceae</taxon>
        <taxon>Actinomadura</taxon>
    </lineage>
</organism>
<dbReference type="EMBL" id="JACHMV010000001">
    <property type="protein sequence ID" value="MBB4771788.1"/>
    <property type="molecule type" value="Genomic_DNA"/>
</dbReference>
<evidence type="ECO:0000313" key="1">
    <source>
        <dbReference type="EMBL" id="GAA0543433.1"/>
    </source>
</evidence>
<reference evidence="2 3" key="2">
    <citation type="submission" date="2020-08" db="EMBL/GenBank/DDBJ databases">
        <title>Sequencing the genomes of 1000 actinobacteria strains.</title>
        <authorList>
            <person name="Klenk H.-P."/>
        </authorList>
    </citation>
    <scope>NUCLEOTIDE SEQUENCE [LARGE SCALE GENOMIC DNA]</scope>
    <source>
        <strain evidence="2 3">DSM 44772</strain>
    </source>
</reference>
<evidence type="ECO:0000313" key="2">
    <source>
        <dbReference type="EMBL" id="MBB4771788.1"/>
    </source>
</evidence>
<dbReference type="RefSeq" id="WP_184878577.1">
    <property type="nucleotide sequence ID" value="NZ_BAAAHD010000001.1"/>
</dbReference>
<proteinExistence type="predicted"/>
<dbReference type="Proteomes" id="UP001501427">
    <property type="component" value="Unassembled WGS sequence"/>
</dbReference>
<name>A0A7W7MUQ6_9ACTN</name>
<reference evidence="1 4" key="1">
    <citation type="journal article" date="2019" name="Int. J. Syst. Evol. Microbiol.">
        <title>The Global Catalogue of Microorganisms (GCM) 10K type strain sequencing project: providing services to taxonomists for standard genome sequencing and annotation.</title>
        <authorList>
            <consortium name="The Broad Institute Genomics Platform"/>
            <consortium name="The Broad Institute Genome Sequencing Center for Infectious Disease"/>
            <person name="Wu L."/>
            <person name="Ma J."/>
        </authorList>
    </citation>
    <scope>NUCLEOTIDE SEQUENCE [LARGE SCALE GENOMIC DNA]</scope>
    <source>
        <strain evidence="1 4">JCM 10667</strain>
    </source>
</reference>
<evidence type="ECO:0000313" key="3">
    <source>
        <dbReference type="Proteomes" id="UP000549343"/>
    </source>
</evidence>
<dbReference type="EMBL" id="BAAAHD010000001">
    <property type="protein sequence ID" value="GAA0543433.1"/>
    <property type="molecule type" value="Genomic_DNA"/>
</dbReference>
<evidence type="ECO:0000313" key="4">
    <source>
        <dbReference type="Proteomes" id="UP001501427"/>
    </source>
</evidence>
<keyword evidence="4" id="KW-1185">Reference proteome</keyword>
<protein>
    <submittedName>
        <fullName evidence="2">Uncharacterized protein</fullName>
    </submittedName>
</protein>
<reference evidence="1" key="3">
    <citation type="submission" date="2023-12" db="EMBL/GenBank/DDBJ databases">
        <authorList>
            <person name="Sun Q."/>
            <person name="Inoue M."/>
        </authorList>
    </citation>
    <scope>NUCLEOTIDE SEQUENCE</scope>
    <source>
        <strain evidence="1">JCM 10667</strain>
    </source>
</reference>
<dbReference type="Proteomes" id="UP000549343">
    <property type="component" value="Unassembled WGS sequence"/>
</dbReference>
<accession>A0A7W7MUQ6</accession>